<reference evidence="12" key="4">
    <citation type="submission" date="2025-04" db="UniProtKB">
        <authorList>
            <consortium name="RefSeq"/>
        </authorList>
    </citation>
    <scope>IDENTIFICATION</scope>
    <source>
        <tissue evidence="12">Leaf</tissue>
    </source>
</reference>
<feature type="compositionally biased region" description="Basic and acidic residues" evidence="8">
    <location>
        <begin position="226"/>
        <end position="252"/>
    </location>
</feature>
<protein>
    <submittedName>
        <fullName evidence="12">Protein BIG GRAIN 1-like A</fullName>
    </submittedName>
</protein>
<dbReference type="Proteomes" id="UP000197138">
    <property type="component" value="Unassembled WGS sequence"/>
</dbReference>
<keyword evidence="4" id="KW-0813">Transport</keyword>
<evidence type="ECO:0000256" key="2">
    <source>
        <dbReference type="ARBA" id="ARBA00004236"/>
    </source>
</evidence>
<evidence type="ECO:0000313" key="12">
    <source>
        <dbReference type="RefSeq" id="XP_031391540.1"/>
    </source>
</evidence>
<keyword evidence="6" id="KW-0472">Membrane</keyword>
<reference evidence="9" key="2">
    <citation type="submission" date="2017-06" db="EMBL/GenBank/DDBJ databases">
        <title>The pomegranate genome and the genomics of punicalagin biosynthesis.</title>
        <authorList>
            <person name="Xu C."/>
        </authorList>
    </citation>
    <scope>NUCLEOTIDE SEQUENCE [LARGE SCALE GENOMIC DNA]</scope>
    <source>
        <tissue evidence="9">Fresh leaf</tissue>
    </source>
</reference>
<dbReference type="GeneID" id="116203764"/>
<dbReference type="AlphaFoldDB" id="A0A218VS55"/>
<evidence type="ECO:0000256" key="4">
    <source>
        <dbReference type="ARBA" id="ARBA00022448"/>
    </source>
</evidence>
<evidence type="ECO:0000256" key="5">
    <source>
        <dbReference type="ARBA" id="ARBA00022475"/>
    </source>
</evidence>
<dbReference type="PANTHER" id="PTHR33541">
    <property type="entry name" value="PROTEIN BIG GRAIN 1-LIKE A-RELATED"/>
    <property type="match status" value="1"/>
</dbReference>
<reference evidence="10" key="1">
    <citation type="journal article" date="2017" name="Plant J.">
        <title>The pomegranate (Punica granatum L.) genome and the genomics of punicalagin biosynthesis.</title>
        <authorList>
            <person name="Qin G."/>
            <person name="Xu C."/>
            <person name="Ming R."/>
            <person name="Tang H."/>
            <person name="Guyot R."/>
            <person name="Kramer E.M."/>
            <person name="Hu Y."/>
            <person name="Yi X."/>
            <person name="Qi Y."/>
            <person name="Xu X."/>
            <person name="Gao Z."/>
            <person name="Pan H."/>
            <person name="Jian J."/>
            <person name="Tian Y."/>
            <person name="Yue Z."/>
            <person name="Xu Y."/>
        </authorList>
    </citation>
    <scope>NUCLEOTIDE SEQUENCE [LARGE SCALE GENOMIC DNA]</scope>
    <source>
        <strain evidence="10">cv. Dabenzi</strain>
    </source>
</reference>
<feature type="region of interest" description="Disordered" evidence="8">
    <location>
        <begin position="154"/>
        <end position="182"/>
    </location>
</feature>
<comment type="function">
    <text evidence="1">Involved in auxin transport. Regulator of the auxin signaling pathway.</text>
</comment>
<feature type="compositionally biased region" description="Polar residues" evidence="8">
    <location>
        <begin position="170"/>
        <end position="180"/>
    </location>
</feature>
<evidence type="ECO:0000256" key="6">
    <source>
        <dbReference type="ARBA" id="ARBA00023136"/>
    </source>
</evidence>
<dbReference type="GO" id="GO:0009734">
    <property type="term" value="P:auxin-activated signaling pathway"/>
    <property type="evidence" value="ECO:0007669"/>
    <property type="project" value="UniProtKB-KW"/>
</dbReference>
<dbReference type="GO" id="GO:0005886">
    <property type="term" value="C:plasma membrane"/>
    <property type="evidence" value="ECO:0007669"/>
    <property type="project" value="UniProtKB-SubCell"/>
</dbReference>
<dbReference type="EMBL" id="MTKT01006103">
    <property type="protein sequence ID" value="OWM63335.1"/>
    <property type="molecule type" value="Genomic_DNA"/>
</dbReference>
<proteinExistence type="inferred from homology"/>
<gene>
    <name evidence="12" type="primary">LOC116203764</name>
    <name evidence="9" type="ORF">CDL15_Pgr022080</name>
</gene>
<keyword evidence="7" id="KW-0927">Auxin signaling pathway</keyword>
<dbReference type="RefSeq" id="XP_031391540.1">
    <property type="nucleotide sequence ID" value="XM_031535680.1"/>
</dbReference>
<dbReference type="OrthoDB" id="680041at2759"/>
<evidence type="ECO:0000313" key="9">
    <source>
        <dbReference type="EMBL" id="OWM63335.1"/>
    </source>
</evidence>
<dbReference type="PANTHER" id="PTHR33541:SF12">
    <property type="entry name" value="PROTEIN BIG GRAIN 1-LIKE A"/>
    <property type="match status" value="1"/>
</dbReference>
<feature type="region of interest" description="Disordered" evidence="8">
    <location>
        <begin position="224"/>
        <end position="288"/>
    </location>
</feature>
<comment type="subcellular location">
    <subcellularLocation>
        <location evidence="2">Cell membrane</location>
    </subcellularLocation>
</comment>
<accession>A0A218VS55</accession>
<feature type="compositionally biased region" description="Low complexity" evidence="8">
    <location>
        <begin position="253"/>
        <end position="274"/>
    </location>
</feature>
<reference evidence="11" key="3">
    <citation type="journal article" date="2020" name="Plant Biotechnol. J.">
        <title>The pomegranate (Punica granatum L.) draft genome dissects genetic divergence between soft- and hard-seeded cultivars.</title>
        <authorList>
            <person name="Luo X."/>
            <person name="Li H."/>
            <person name="Wu Z."/>
            <person name="Yao W."/>
            <person name="Zhao P."/>
            <person name="Cao D."/>
            <person name="Yu H."/>
            <person name="Li K."/>
            <person name="Poudel K."/>
            <person name="Zhao D."/>
            <person name="Zhang F."/>
            <person name="Xia X."/>
            <person name="Chen L."/>
            <person name="Wang Q."/>
            <person name="Jing D."/>
            <person name="Cao S."/>
        </authorList>
    </citation>
    <scope>NUCLEOTIDE SEQUENCE [LARGE SCALE GENOMIC DNA]</scope>
</reference>
<dbReference type="InterPro" id="IPR039621">
    <property type="entry name" value="BG1-like"/>
</dbReference>
<evidence type="ECO:0000313" key="11">
    <source>
        <dbReference type="Proteomes" id="UP000515151"/>
    </source>
</evidence>
<feature type="compositionally biased region" description="Basic and acidic residues" evidence="8">
    <location>
        <begin position="155"/>
        <end position="168"/>
    </location>
</feature>
<evidence type="ECO:0000256" key="3">
    <source>
        <dbReference type="ARBA" id="ARBA00010067"/>
    </source>
</evidence>
<evidence type="ECO:0000256" key="1">
    <source>
        <dbReference type="ARBA" id="ARBA00002281"/>
    </source>
</evidence>
<evidence type="ECO:0000256" key="8">
    <source>
        <dbReference type="SAM" id="MobiDB-lite"/>
    </source>
</evidence>
<sequence>MAAPPSSITMKKPEDNLRYRRKMFSDRQQQYPSFSSSVLERIFNSIDEGCDRTTEPEASTFYRDTAEASRKKTLQEALHLERNSMEKTASNLQRTQIYEDHHHDFDHDAPCFSTSSCSSESSSGQFSSSESESVIGDKTRASCFVPLRLKPVRTKAPEQSKKTERALFQEKSSPKLSNESGGNGVLRSKVLNLFDQLRKSKQPISPGGRLINFINSLFSSSASTTKSDRTIRKKTGDIRSHDGEVNREREMHSSQSSTCSSASSTFSRSCLSRHSPQKREQIGNGAQRSVRFHPVSVIIDGDCRPCEHKCLYPEGGGRGGGGGGGDSSGLLPVLVPKAWMIRRTQSRRADQDHPTSWPLRESNCRGHRVEEPEKGLLRLQPQPTGLETKLHRGSTRLSKHEEYCDDNDDDVFSCSSLDLFELPVYETTRIDSNRTIR</sequence>
<name>A0A218VS55_PUNGR</name>
<evidence type="ECO:0000313" key="10">
    <source>
        <dbReference type="Proteomes" id="UP000197138"/>
    </source>
</evidence>
<dbReference type="Proteomes" id="UP000515151">
    <property type="component" value="Chromosome 1"/>
</dbReference>
<keyword evidence="11" id="KW-1185">Reference proteome</keyword>
<organism evidence="9 10">
    <name type="scientific">Punica granatum</name>
    <name type="common">Pomegranate</name>
    <dbReference type="NCBI Taxonomy" id="22663"/>
    <lineage>
        <taxon>Eukaryota</taxon>
        <taxon>Viridiplantae</taxon>
        <taxon>Streptophyta</taxon>
        <taxon>Embryophyta</taxon>
        <taxon>Tracheophyta</taxon>
        <taxon>Spermatophyta</taxon>
        <taxon>Magnoliopsida</taxon>
        <taxon>eudicotyledons</taxon>
        <taxon>Gunneridae</taxon>
        <taxon>Pentapetalae</taxon>
        <taxon>rosids</taxon>
        <taxon>malvids</taxon>
        <taxon>Myrtales</taxon>
        <taxon>Lythraceae</taxon>
        <taxon>Punica</taxon>
    </lineage>
</organism>
<evidence type="ECO:0000256" key="7">
    <source>
        <dbReference type="ARBA" id="ARBA00023294"/>
    </source>
</evidence>
<comment type="similarity">
    <text evidence="3">Belongs to the BIG GRAIN 1 (BG1) plant protein family.</text>
</comment>
<keyword evidence="5" id="KW-1003">Cell membrane</keyword>